<dbReference type="Gramene" id="Psat01G0479900-T1">
    <property type="protein sequence ID" value="KAI5447085.1"/>
    <property type="gene ID" value="KIW84_014799"/>
</dbReference>
<keyword evidence="1" id="KW-0812">Transmembrane</keyword>
<accession>A0A9D5BP11</accession>
<keyword evidence="4" id="KW-1185">Reference proteome</keyword>
<name>A0A9D5BP11_PEA</name>
<keyword evidence="1" id="KW-1133">Transmembrane helix</keyword>
<reference evidence="3 4" key="1">
    <citation type="journal article" date="2022" name="Nat. Genet.">
        <title>Improved pea reference genome and pan-genome highlight genomic features and evolutionary characteristics.</title>
        <authorList>
            <person name="Yang T."/>
            <person name="Liu R."/>
            <person name="Luo Y."/>
            <person name="Hu S."/>
            <person name="Wang D."/>
            <person name="Wang C."/>
            <person name="Pandey M.K."/>
            <person name="Ge S."/>
            <person name="Xu Q."/>
            <person name="Li N."/>
            <person name="Li G."/>
            <person name="Huang Y."/>
            <person name="Saxena R.K."/>
            <person name="Ji Y."/>
            <person name="Li M."/>
            <person name="Yan X."/>
            <person name="He Y."/>
            <person name="Liu Y."/>
            <person name="Wang X."/>
            <person name="Xiang C."/>
            <person name="Varshney R.K."/>
            <person name="Ding H."/>
            <person name="Gao S."/>
            <person name="Zong X."/>
        </authorList>
    </citation>
    <scope>NUCLEOTIDE SEQUENCE [LARGE SCALE GENOMIC DNA]</scope>
    <source>
        <strain evidence="3 4">cv. Zhongwan 6</strain>
    </source>
</reference>
<dbReference type="PANTHER" id="PTHR33698">
    <property type="entry name" value="NUCLEAR TRANSPORT FACTOR 2 (NTF2)-LIKE PROTEIN"/>
    <property type="match status" value="1"/>
</dbReference>
<dbReference type="PANTHER" id="PTHR33698:SF6">
    <property type="entry name" value="TRANSMEMBRANE PROTEIN"/>
    <property type="match status" value="1"/>
</dbReference>
<dbReference type="Gene3D" id="3.10.450.50">
    <property type="match status" value="1"/>
</dbReference>
<keyword evidence="1" id="KW-0472">Membrane</keyword>
<dbReference type="InterPro" id="IPR032710">
    <property type="entry name" value="NTF2-like_dom_sf"/>
</dbReference>
<proteinExistence type="predicted"/>
<evidence type="ECO:0000259" key="2">
    <source>
        <dbReference type="Pfam" id="PF12680"/>
    </source>
</evidence>
<evidence type="ECO:0000313" key="3">
    <source>
        <dbReference type="EMBL" id="KAI5447085.1"/>
    </source>
</evidence>
<organism evidence="3 4">
    <name type="scientific">Pisum sativum</name>
    <name type="common">Garden pea</name>
    <name type="synonym">Lathyrus oleraceus</name>
    <dbReference type="NCBI Taxonomy" id="3888"/>
    <lineage>
        <taxon>Eukaryota</taxon>
        <taxon>Viridiplantae</taxon>
        <taxon>Streptophyta</taxon>
        <taxon>Embryophyta</taxon>
        <taxon>Tracheophyta</taxon>
        <taxon>Spermatophyta</taxon>
        <taxon>Magnoliopsida</taxon>
        <taxon>eudicotyledons</taxon>
        <taxon>Gunneridae</taxon>
        <taxon>Pentapetalae</taxon>
        <taxon>rosids</taxon>
        <taxon>fabids</taxon>
        <taxon>Fabales</taxon>
        <taxon>Fabaceae</taxon>
        <taxon>Papilionoideae</taxon>
        <taxon>50 kb inversion clade</taxon>
        <taxon>NPAAA clade</taxon>
        <taxon>Hologalegina</taxon>
        <taxon>IRL clade</taxon>
        <taxon>Fabeae</taxon>
        <taxon>Lathyrus</taxon>
    </lineage>
</organism>
<gene>
    <name evidence="3" type="ORF">KIW84_014799</name>
</gene>
<dbReference type="Pfam" id="PF12680">
    <property type="entry name" value="SnoaL_2"/>
    <property type="match status" value="1"/>
</dbReference>
<dbReference type="EMBL" id="JAMSHJ010000001">
    <property type="protein sequence ID" value="KAI5447085.1"/>
    <property type="molecule type" value="Genomic_DNA"/>
</dbReference>
<dbReference type="Proteomes" id="UP001058974">
    <property type="component" value="Chromosome 1"/>
</dbReference>
<dbReference type="SUPFAM" id="SSF54427">
    <property type="entry name" value="NTF2-like"/>
    <property type="match status" value="1"/>
</dbReference>
<comment type="caution">
    <text evidence="3">The sequence shown here is derived from an EMBL/GenBank/DDBJ whole genome shotgun (WGS) entry which is preliminary data.</text>
</comment>
<protein>
    <recommendedName>
        <fullName evidence="2">SnoaL-like domain-containing protein</fullName>
    </recommendedName>
</protein>
<dbReference type="AlphaFoldDB" id="A0A9D5BP11"/>
<evidence type="ECO:0000313" key="4">
    <source>
        <dbReference type="Proteomes" id="UP001058974"/>
    </source>
</evidence>
<sequence length="275" mass="31561">MFTSSMTLFSINGPIKCNNRIMSFCTLPFSLTYYNSRNHVSLPRMLHTNIHKHGNSLSPYSCQTSTHKNLYSRKQRGSSLIAFDAKNSEPIGEDDDDEALDAVMKLYSAFKNKNMQELSEILADECRCVCNFFSFFQAFQGKTQVLEFFSNMIRLFGDNIQIVVKPTLHDGMNVGVHWKFEWNTIHVPLGKGFSFHICQTYRGKAVIKNIEMFMEPLLLLEPFMRLKMKTDLKEIFMLSLLRGESGNNARRSILCTVLAVLSLAALLFFFMKLVL</sequence>
<evidence type="ECO:0000256" key="1">
    <source>
        <dbReference type="SAM" id="Phobius"/>
    </source>
</evidence>
<dbReference type="InterPro" id="IPR037401">
    <property type="entry name" value="SnoaL-like"/>
</dbReference>
<feature type="transmembrane region" description="Helical" evidence="1">
    <location>
        <begin position="252"/>
        <end position="271"/>
    </location>
</feature>
<feature type="domain" description="SnoaL-like" evidence="2">
    <location>
        <begin position="105"/>
        <end position="202"/>
    </location>
</feature>